<sequence>MADYARVEELFGAGILHKIQDAPKVSWFHIQFDQEKLYPGDTLKCQVLLHAGQPVQLTNLFFRVFGRVESHFPSGLPFVGPTNVEEPLVDTFRDLEYNMRFNMLQCNEDVVSRVVPLAEGASAIPVGEYIWEFEYALPMRTQPLQEEMEKGNPLGYTRLRGFGEAGCTPLPPSCITPFRGNGVIYSVQILVLDLDSCPCPRMSVERDFCILQTPRPPTPEETGPLARELSVRFMGSGEVTLQAMLSKGLFHPTEPIEIRYCVFNASQQPVEAVRCCLERMVYRRSRTGTIKALVADSAWTRMRLCRVSQTVLVPPASHAEGAVTLSLPELVPYLLPGNDACVPDWMSPEKGLGALTGHDPSTPAHPYDASPQQRRADVKADETDRKDLAKRQDASEAHDIVQDTKTIRTYAIPSLSPMQRLMFWPCAPSNDCSKPELSTFKTPGAVSDHLWVDWRIRFSVKIKNKVDPKLFLPLSFSQYLVSQGVEDGSPPLSLPSDSKDAWGAEATFHDAVARAGQM</sequence>
<name>A0A9K3CSK2_9EUKA</name>
<dbReference type="EMBL" id="BDIP01000271">
    <property type="protein sequence ID" value="GIQ80929.1"/>
    <property type="molecule type" value="Genomic_DNA"/>
</dbReference>
<dbReference type="Gene3D" id="2.60.40.640">
    <property type="match status" value="2"/>
</dbReference>
<gene>
    <name evidence="2" type="ORF">KIPB_001809</name>
</gene>
<protein>
    <submittedName>
        <fullName evidence="2">Uncharacterized protein</fullName>
    </submittedName>
</protein>
<dbReference type="Proteomes" id="UP000265618">
    <property type="component" value="Unassembled WGS sequence"/>
</dbReference>
<dbReference type="InterPro" id="IPR050357">
    <property type="entry name" value="Arrestin_domain-protein"/>
</dbReference>
<accession>A0A9K3CSK2</accession>
<feature type="compositionally biased region" description="Basic and acidic residues" evidence="1">
    <location>
        <begin position="374"/>
        <end position="399"/>
    </location>
</feature>
<dbReference type="PANTHER" id="PTHR11188:SF17">
    <property type="entry name" value="FI21816P1"/>
    <property type="match status" value="1"/>
</dbReference>
<dbReference type="GO" id="GO:0015031">
    <property type="term" value="P:protein transport"/>
    <property type="evidence" value="ECO:0007669"/>
    <property type="project" value="TreeGrafter"/>
</dbReference>
<dbReference type="GO" id="GO:0005737">
    <property type="term" value="C:cytoplasm"/>
    <property type="evidence" value="ECO:0007669"/>
    <property type="project" value="TreeGrafter"/>
</dbReference>
<evidence type="ECO:0000313" key="3">
    <source>
        <dbReference type="Proteomes" id="UP000265618"/>
    </source>
</evidence>
<dbReference type="PANTHER" id="PTHR11188">
    <property type="entry name" value="ARRESTIN DOMAIN CONTAINING PROTEIN"/>
    <property type="match status" value="1"/>
</dbReference>
<proteinExistence type="predicted"/>
<organism evidence="2 3">
    <name type="scientific">Kipferlia bialata</name>
    <dbReference type="NCBI Taxonomy" id="797122"/>
    <lineage>
        <taxon>Eukaryota</taxon>
        <taxon>Metamonada</taxon>
        <taxon>Carpediemonas-like organisms</taxon>
        <taxon>Kipferlia</taxon>
    </lineage>
</organism>
<dbReference type="AlphaFoldDB" id="A0A9K3CSK2"/>
<reference evidence="2 3" key="1">
    <citation type="journal article" date="2018" name="PLoS ONE">
        <title>The draft genome of Kipferlia bialata reveals reductive genome evolution in fornicate parasites.</title>
        <authorList>
            <person name="Tanifuji G."/>
            <person name="Takabayashi S."/>
            <person name="Kume K."/>
            <person name="Takagi M."/>
            <person name="Nakayama T."/>
            <person name="Kamikawa R."/>
            <person name="Inagaki Y."/>
            <person name="Hashimoto T."/>
        </authorList>
    </citation>
    <scope>NUCLEOTIDE SEQUENCE [LARGE SCALE GENOMIC DNA]</scope>
    <source>
        <strain evidence="2">NY0173</strain>
    </source>
</reference>
<comment type="caution">
    <text evidence="2">The sequence shown here is derived from an EMBL/GenBank/DDBJ whole genome shotgun (WGS) entry which is preliminary data.</text>
</comment>
<keyword evidence="3" id="KW-1185">Reference proteome</keyword>
<dbReference type="InterPro" id="IPR014752">
    <property type="entry name" value="Arrestin-like_C"/>
</dbReference>
<dbReference type="InterPro" id="IPR014756">
    <property type="entry name" value="Ig_E-set"/>
</dbReference>
<evidence type="ECO:0000256" key="1">
    <source>
        <dbReference type="SAM" id="MobiDB-lite"/>
    </source>
</evidence>
<evidence type="ECO:0000313" key="2">
    <source>
        <dbReference type="EMBL" id="GIQ80929.1"/>
    </source>
</evidence>
<dbReference type="SUPFAM" id="SSF81296">
    <property type="entry name" value="E set domains"/>
    <property type="match status" value="1"/>
</dbReference>
<feature type="region of interest" description="Disordered" evidence="1">
    <location>
        <begin position="352"/>
        <end position="399"/>
    </location>
</feature>